<reference evidence="5 6" key="1">
    <citation type="submission" date="2007-04" db="EMBL/GenBank/DDBJ databases">
        <title>Complete sequence of plasmid pNL2 of Novosphingobium aromaticivorans DSM 12444.</title>
        <authorList>
            <consortium name="US DOE Joint Genome Institute"/>
            <person name="Copeland A."/>
            <person name="Lucas S."/>
            <person name="Lapidus A."/>
            <person name="Barry K."/>
            <person name="Detter J.C."/>
            <person name="Glavina del Rio T."/>
            <person name="Hammon N."/>
            <person name="Israni S."/>
            <person name="Dalin E."/>
            <person name="Tice H."/>
            <person name="Pitluck S."/>
            <person name="Chertkov O."/>
            <person name="Han C."/>
            <person name="Thomson S."/>
            <person name="Schmutz J."/>
            <person name="Larimer F."/>
            <person name="Land M."/>
            <person name="Kyrpides N."/>
            <person name="Ivanova N."/>
            <person name="Fredrickson J."/>
            <person name="Romine M.F."/>
            <person name="Richardson P."/>
        </authorList>
    </citation>
    <scope>NUCLEOTIDE SEQUENCE [LARGE SCALE GENOMIC DNA]</scope>
    <source>
        <strain evidence="6">ATCC 700278 / DSM 12444 / CCUG 56034 / CIP 105152 / NBRC 16084 / F199</strain>
        <plasmid evidence="5 6">pNL2</plasmid>
    </source>
</reference>
<dbReference type="KEGG" id="nar:Saro_3812"/>
<dbReference type="PANTHER" id="PTHR46796">
    <property type="entry name" value="HTH-TYPE TRANSCRIPTIONAL ACTIVATOR RHAS-RELATED"/>
    <property type="match status" value="1"/>
</dbReference>
<evidence type="ECO:0000256" key="1">
    <source>
        <dbReference type="ARBA" id="ARBA00023015"/>
    </source>
</evidence>
<keyword evidence="1" id="KW-0805">Transcription regulation</keyword>
<dbReference type="eggNOG" id="COG2207">
    <property type="taxonomic scope" value="Bacteria"/>
</dbReference>
<dbReference type="PROSITE" id="PS01124">
    <property type="entry name" value="HTH_ARAC_FAMILY_2"/>
    <property type="match status" value="1"/>
</dbReference>
<dbReference type="HOGENOM" id="CLU_047930_0_0_5"/>
<keyword evidence="3" id="KW-0804">Transcription</keyword>
<dbReference type="Gene3D" id="1.10.10.60">
    <property type="entry name" value="Homeodomain-like"/>
    <property type="match status" value="1"/>
</dbReference>
<keyword evidence="6" id="KW-1185">Reference proteome</keyword>
<evidence type="ECO:0000313" key="6">
    <source>
        <dbReference type="Proteomes" id="UP000009134"/>
    </source>
</evidence>
<keyword evidence="2" id="KW-0238">DNA-binding</keyword>
<dbReference type="InterPro" id="IPR018062">
    <property type="entry name" value="HTH_AraC-typ_CS"/>
</dbReference>
<evidence type="ECO:0000259" key="4">
    <source>
        <dbReference type="PROSITE" id="PS01124"/>
    </source>
</evidence>
<keyword evidence="5" id="KW-0614">Plasmid</keyword>
<dbReference type="SMART" id="SM00342">
    <property type="entry name" value="HTH_ARAC"/>
    <property type="match status" value="1"/>
</dbReference>
<dbReference type="Proteomes" id="UP000009134">
    <property type="component" value="Plasmid pNL2"/>
</dbReference>
<evidence type="ECO:0000313" key="5">
    <source>
        <dbReference type="EMBL" id="ABP64671.1"/>
    </source>
</evidence>
<dbReference type="EMBL" id="CP000677">
    <property type="protein sequence ID" value="ABP64671.1"/>
    <property type="molecule type" value="Genomic_DNA"/>
</dbReference>
<sequence>MLASLAEANVPGVNSLVSQDAEVVHNALSRQLARHSFECSHTRKLDAHIHSAEIGSIQIVDLQYGADVAVSAELGDSHVLVHLALDGETTMWANHGKVVLRRDEMLVSSPGTPLRVEMTPSCRHLAVRLPVATCTEYLARELHIPVSRPLEFYSGNQGARELPLVWRGMVQHLGEQLRLGPTIMASRRLKRQYEMVLAEILLGNYCNSYSEQIALHGNDISPRHVRRAREIIHQSLDDNVSINALAAQVGVSVRSLQNGFRDFLGVTPLEYVRRHRLERLHSALMSAAGDASVTELMLECGIVNFGRYAQYYRQQYGCLPSETLRRRV</sequence>
<dbReference type="InterPro" id="IPR009057">
    <property type="entry name" value="Homeodomain-like_sf"/>
</dbReference>
<dbReference type="PANTHER" id="PTHR46796:SF12">
    <property type="entry name" value="HTH-TYPE DNA-BINDING TRANSCRIPTIONAL ACTIVATOR EUTR"/>
    <property type="match status" value="1"/>
</dbReference>
<gene>
    <name evidence="5" type="ordered locus">Saro_3812</name>
</gene>
<dbReference type="InterPro" id="IPR018060">
    <property type="entry name" value="HTH_AraC"/>
</dbReference>
<dbReference type="InterPro" id="IPR035418">
    <property type="entry name" value="AraC-bd_2"/>
</dbReference>
<dbReference type="Pfam" id="PF12833">
    <property type="entry name" value="HTH_18"/>
    <property type="match status" value="1"/>
</dbReference>
<evidence type="ECO:0000256" key="2">
    <source>
        <dbReference type="ARBA" id="ARBA00023125"/>
    </source>
</evidence>
<protein>
    <submittedName>
        <fullName evidence="5">Transcriptional regulator, AraC family</fullName>
    </submittedName>
</protein>
<dbReference type="Pfam" id="PF14525">
    <property type="entry name" value="AraC_binding_2"/>
    <property type="match status" value="1"/>
</dbReference>
<dbReference type="GO" id="GO:0003700">
    <property type="term" value="F:DNA-binding transcription factor activity"/>
    <property type="evidence" value="ECO:0007669"/>
    <property type="project" value="InterPro"/>
</dbReference>
<dbReference type="SUPFAM" id="SSF46689">
    <property type="entry name" value="Homeodomain-like"/>
    <property type="match status" value="1"/>
</dbReference>
<organism evidence="5 6">
    <name type="scientific">Novosphingobium aromaticivorans (strain ATCC 700278 / DSM 12444 / CCUG 56034 / CIP 105152 / NBRC 16084 / F199)</name>
    <dbReference type="NCBI Taxonomy" id="279238"/>
    <lineage>
        <taxon>Bacteria</taxon>
        <taxon>Pseudomonadati</taxon>
        <taxon>Pseudomonadota</taxon>
        <taxon>Alphaproteobacteria</taxon>
        <taxon>Sphingomonadales</taxon>
        <taxon>Sphingomonadaceae</taxon>
        <taxon>Novosphingobium</taxon>
    </lineage>
</organism>
<dbReference type="GO" id="GO:0043565">
    <property type="term" value="F:sequence-specific DNA binding"/>
    <property type="evidence" value="ECO:0007669"/>
    <property type="project" value="InterPro"/>
</dbReference>
<dbReference type="PROSITE" id="PS00041">
    <property type="entry name" value="HTH_ARAC_FAMILY_1"/>
    <property type="match status" value="1"/>
</dbReference>
<proteinExistence type="predicted"/>
<dbReference type="RefSeq" id="WP_011907050.1">
    <property type="nucleotide sequence ID" value="NC_009427.1"/>
</dbReference>
<evidence type="ECO:0000256" key="3">
    <source>
        <dbReference type="ARBA" id="ARBA00023163"/>
    </source>
</evidence>
<accession>A4XFG0</accession>
<dbReference type="AlphaFoldDB" id="A4XFG0"/>
<name>A4XFG0_NOVAD</name>
<dbReference type="InterPro" id="IPR050204">
    <property type="entry name" value="AraC_XylS_family_regulators"/>
</dbReference>
<feature type="domain" description="HTH araC/xylS-type" evidence="4">
    <location>
        <begin position="226"/>
        <end position="326"/>
    </location>
</feature>
<geneLocation type="plasmid" evidence="5 6">
    <name>pNL2</name>
</geneLocation>